<dbReference type="OrthoDB" id="298012at2759"/>
<dbReference type="RefSeq" id="XP_004024370.1">
    <property type="nucleotide sequence ID" value="XM_004024321.1"/>
</dbReference>
<keyword evidence="3" id="KW-1185">Reference proteome</keyword>
<sequence length="480" mass="58765">MTFLNQKKNICIFVFYQKIILQIYYIYLKMSKCPFSNQQKCQFSDQQKQILNVKNSFQKLTKSQINQSKCPFVENEKPQIGLIDIPEKYQIYYISNYDHLLQEKNMQMSFNLDKILEKQIQISQNRIIFEQIPIFLKHTLFFDYSNLKKIQQNDVYERFFIYKNLKEKGNEKFISKEYSKALYYYEHALSIYKWLEIKDKQYNNEDEEEYILKEDYELEDEQINQKYKLLVKQQKQKTIIQIYIYKIYIFIYIYILFYFIYYIQQKSLHNLMTKIQLQKMVRKQQIQNNKKLESNYQKAYTIQLEILKINENSSLAYLRIAQCKLSNKKSTYKDLLEAKQILEKSFLLRENDEIFSNQNSFIRKILGLDNYVSFWEKIQNQLQEKILLKIQTETYFFKEIFERVEELQEIEKEMIQQGKIVQNNIIFDLKQSEKTIEEDLILIIKSKYYLLYSGSFFDKNKKTNKNYKKLKKYIIKCSFL</sequence>
<gene>
    <name evidence="2" type="ORF">IMG5_195720</name>
</gene>
<dbReference type="AlphaFoldDB" id="G0R4Z7"/>
<dbReference type="InParanoid" id="G0R4Z7"/>
<dbReference type="OMA" id="DACFRFQ"/>
<name>G0R4Z7_ICHMU</name>
<dbReference type="eggNOG" id="ENOG502SJ49">
    <property type="taxonomic scope" value="Eukaryota"/>
</dbReference>
<keyword evidence="1" id="KW-0812">Transmembrane</keyword>
<evidence type="ECO:0000313" key="3">
    <source>
        <dbReference type="Proteomes" id="UP000008983"/>
    </source>
</evidence>
<organism evidence="2 3">
    <name type="scientific">Ichthyophthirius multifiliis</name>
    <name type="common">White spot disease agent</name>
    <name type="synonym">Ich</name>
    <dbReference type="NCBI Taxonomy" id="5932"/>
    <lineage>
        <taxon>Eukaryota</taxon>
        <taxon>Sar</taxon>
        <taxon>Alveolata</taxon>
        <taxon>Ciliophora</taxon>
        <taxon>Intramacronucleata</taxon>
        <taxon>Oligohymenophorea</taxon>
        <taxon>Hymenostomatida</taxon>
        <taxon>Ophryoglenina</taxon>
        <taxon>Ichthyophthirius</taxon>
    </lineage>
</organism>
<dbReference type="Proteomes" id="UP000008983">
    <property type="component" value="Unassembled WGS sequence"/>
</dbReference>
<keyword evidence="1" id="KW-0472">Membrane</keyword>
<dbReference type="EMBL" id="GL984359">
    <property type="protein sequence ID" value="EGR27460.1"/>
    <property type="molecule type" value="Genomic_DNA"/>
</dbReference>
<proteinExistence type="predicted"/>
<evidence type="ECO:0000313" key="2">
    <source>
        <dbReference type="EMBL" id="EGR27460.1"/>
    </source>
</evidence>
<accession>G0R4Z7</accession>
<protein>
    <submittedName>
        <fullName evidence="2">Uncharacterized protein</fullName>
    </submittedName>
</protein>
<dbReference type="GeneID" id="14903523"/>
<keyword evidence="1" id="KW-1133">Transmembrane helix</keyword>
<evidence type="ECO:0000256" key="1">
    <source>
        <dbReference type="SAM" id="Phobius"/>
    </source>
</evidence>
<feature type="transmembrane region" description="Helical" evidence="1">
    <location>
        <begin position="242"/>
        <end position="263"/>
    </location>
</feature>
<reference evidence="2 3" key="1">
    <citation type="submission" date="2011-07" db="EMBL/GenBank/DDBJ databases">
        <authorList>
            <person name="Coyne R."/>
            <person name="Brami D."/>
            <person name="Johnson J."/>
            <person name="Hostetler J."/>
            <person name="Hannick L."/>
            <person name="Clark T."/>
            <person name="Cassidy-Hanley D."/>
            <person name="Inman J."/>
        </authorList>
    </citation>
    <scope>NUCLEOTIDE SEQUENCE [LARGE SCALE GENOMIC DNA]</scope>
    <source>
        <strain evidence="2 3">G5</strain>
    </source>
</reference>